<sequence length="353" mass="37912">MAKDIETCQSKDIKVLLSLGGATGSYNLATADDGKRLAETLWAMFGAGSSPSLHRPFGDASVDGFDLDIEAGAAGGYAAFIDRMRELYATDQTKTYYIGGAPQCPFPDVYLDHALEHAWFDFVWYCNVIGSQFNYDAWEKWARTKSINKDVRVLVGLPGSPASANPSHYADVELLTPILSPLLKTAPHFGGVMMWDASSAHANRITSEQSYAEAIAEYLSDSKRTNSSLETTAAGATSTRMSPSATSRSRTTESTSYHVSSTRSPTIPTATASSAVLSGDTMFNGTAACSPHGAWICHPLVPSRLGQCVYGQWVFHECGAGLICRGNRAGPIYCDYDDLISTLLPTATPTLVE</sequence>
<protein>
    <recommendedName>
        <fullName evidence="2">chitinase</fullName>
        <ecNumber evidence="2">3.2.1.14</ecNumber>
    </recommendedName>
</protein>
<dbReference type="PROSITE" id="PS01095">
    <property type="entry name" value="GH18_1"/>
    <property type="match status" value="1"/>
</dbReference>
<dbReference type="SUPFAM" id="SSF51445">
    <property type="entry name" value="(Trans)glycosidases"/>
    <property type="match status" value="1"/>
</dbReference>
<evidence type="ECO:0000256" key="10">
    <source>
        <dbReference type="SAM" id="MobiDB-lite"/>
    </source>
</evidence>
<name>A0A1X2HED1_SYNRA</name>
<comment type="caution">
    <text evidence="12">The sequence shown here is derived from an EMBL/GenBank/DDBJ whole genome shotgun (WGS) entry which is preliminary data.</text>
</comment>
<dbReference type="AlphaFoldDB" id="A0A1X2HED1"/>
<feature type="domain" description="GH18" evidence="11">
    <location>
        <begin position="1"/>
        <end position="222"/>
    </location>
</feature>
<dbReference type="PROSITE" id="PS51910">
    <property type="entry name" value="GH18_2"/>
    <property type="match status" value="1"/>
</dbReference>
<dbReference type="OMA" id="AWICHPL"/>
<dbReference type="InterPro" id="IPR001579">
    <property type="entry name" value="Glyco_hydro_18_chit_AS"/>
</dbReference>
<organism evidence="12 13">
    <name type="scientific">Syncephalastrum racemosum</name>
    <name type="common">Filamentous fungus</name>
    <dbReference type="NCBI Taxonomy" id="13706"/>
    <lineage>
        <taxon>Eukaryota</taxon>
        <taxon>Fungi</taxon>
        <taxon>Fungi incertae sedis</taxon>
        <taxon>Mucoromycota</taxon>
        <taxon>Mucoromycotina</taxon>
        <taxon>Mucoromycetes</taxon>
        <taxon>Mucorales</taxon>
        <taxon>Syncephalastraceae</taxon>
        <taxon>Syncephalastrum</taxon>
    </lineage>
</organism>
<evidence type="ECO:0000256" key="7">
    <source>
        <dbReference type="ARBA" id="ARBA00023326"/>
    </source>
</evidence>
<dbReference type="PANTHER" id="PTHR45708">
    <property type="entry name" value="ENDOCHITINASE"/>
    <property type="match status" value="1"/>
</dbReference>
<gene>
    <name evidence="12" type="ORF">BCR43DRAFT_545465</name>
</gene>
<keyword evidence="7" id="KW-0624">Polysaccharide degradation</keyword>
<keyword evidence="3 8" id="KW-0378">Hydrolase</keyword>
<proteinExistence type="inferred from homology"/>
<evidence type="ECO:0000313" key="12">
    <source>
        <dbReference type="EMBL" id="ORY97313.1"/>
    </source>
</evidence>
<comment type="similarity">
    <text evidence="9">Belongs to the glycosyl hydrolase 18 family.</text>
</comment>
<feature type="compositionally biased region" description="Low complexity" evidence="10">
    <location>
        <begin position="237"/>
        <end position="256"/>
    </location>
</feature>
<dbReference type="InterPro" id="IPR017853">
    <property type="entry name" value="GH"/>
</dbReference>
<dbReference type="OrthoDB" id="6020543at2759"/>
<dbReference type="InParanoid" id="A0A1X2HED1"/>
<evidence type="ECO:0000313" key="13">
    <source>
        <dbReference type="Proteomes" id="UP000242180"/>
    </source>
</evidence>
<dbReference type="InterPro" id="IPR050542">
    <property type="entry name" value="Glycosyl_Hydrlase18_Chitinase"/>
</dbReference>
<feature type="compositionally biased region" description="Polar residues" evidence="10">
    <location>
        <begin position="227"/>
        <end position="236"/>
    </location>
</feature>
<evidence type="ECO:0000256" key="3">
    <source>
        <dbReference type="ARBA" id="ARBA00022801"/>
    </source>
</evidence>
<reference evidence="12 13" key="1">
    <citation type="submission" date="2016-07" db="EMBL/GenBank/DDBJ databases">
        <title>Pervasive Adenine N6-methylation of Active Genes in Fungi.</title>
        <authorList>
            <consortium name="DOE Joint Genome Institute"/>
            <person name="Mondo S.J."/>
            <person name="Dannebaum R.O."/>
            <person name="Kuo R.C."/>
            <person name="Labutti K."/>
            <person name="Haridas S."/>
            <person name="Kuo A."/>
            <person name="Salamov A."/>
            <person name="Ahrendt S.R."/>
            <person name="Lipzen A."/>
            <person name="Sullivan W."/>
            <person name="Andreopoulos W.B."/>
            <person name="Clum A."/>
            <person name="Lindquist E."/>
            <person name="Daum C."/>
            <person name="Ramamoorthy G.K."/>
            <person name="Gryganskyi A."/>
            <person name="Culley D."/>
            <person name="Magnuson J.K."/>
            <person name="James T.Y."/>
            <person name="O'Malley M.A."/>
            <person name="Stajich J.E."/>
            <person name="Spatafora J.W."/>
            <person name="Visel A."/>
            <person name="Grigoriev I.V."/>
        </authorList>
    </citation>
    <scope>NUCLEOTIDE SEQUENCE [LARGE SCALE GENOMIC DNA]</scope>
    <source>
        <strain evidence="12 13">NRRL 2496</strain>
    </source>
</reference>
<keyword evidence="6 8" id="KW-0326">Glycosidase</keyword>
<dbReference type="GO" id="GO:0000272">
    <property type="term" value="P:polysaccharide catabolic process"/>
    <property type="evidence" value="ECO:0007669"/>
    <property type="project" value="UniProtKB-KW"/>
</dbReference>
<dbReference type="Proteomes" id="UP000242180">
    <property type="component" value="Unassembled WGS sequence"/>
</dbReference>
<dbReference type="STRING" id="13706.A0A1X2HED1"/>
<keyword evidence="5" id="KW-0119">Carbohydrate metabolism</keyword>
<evidence type="ECO:0000256" key="5">
    <source>
        <dbReference type="ARBA" id="ARBA00023277"/>
    </source>
</evidence>
<evidence type="ECO:0000256" key="4">
    <source>
        <dbReference type="ARBA" id="ARBA00023024"/>
    </source>
</evidence>
<dbReference type="EC" id="3.2.1.14" evidence="2"/>
<dbReference type="GO" id="GO:0006032">
    <property type="term" value="P:chitin catabolic process"/>
    <property type="evidence" value="ECO:0007669"/>
    <property type="project" value="UniProtKB-KW"/>
</dbReference>
<evidence type="ECO:0000259" key="11">
    <source>
        <dbReference type="PROSITE" id="PS51910"/>
    </source>
</evidence>
<dbReference type="EMBL" id="MCGN01000004">
    <property type="protein sequence ID" value="ORY97313.1"/>
    <property type="molecule type" value="Genomic_DNA"/>
</dbReference>
<evidence type="ECO:0000256" key="1">
    <source>
        <dbReference type="ARBA" id="ARBA00000822"/>
    </source>
</evidence>
<feature type="compositionally biased region" description="Polar residues" evidence="10">
    <location>
        <begin position="257"/>
        <end position="266"/>
    </location>
</feature>
<dbReference type="InterPro" id="IPR001223">
    <property type="entry name" value="Glyco_hydro18_cat"/>
</dbReference>
<accession>A0A1X2HED1</accession>
<evidence type="ECO:0000256" key="9">
    <source>
        <dbReference type="RuleBase" id="RU004453"/>
    </source>
</evidence>
<keyword evidence="4" id="KW-0146">Chitin degradation</keyword>
<feature type="region of interest" description="Disordered" evidence="10">
    <location>
        <begin position="227"/>
        <end position="266"/>
    </location>
</feature>
<dbReference type="PANTHER" id="PTHR45708:SF49">
    <property type="entry name" value="ENDOCHITINASE"/>
    <property type="match status" value="1"/>
</dbReference>
<evidence type="ECO:0000256" key="6">
    <source>
        <dbReference type="ARBA" id="ARBA00023295"/>
    </source>
</evidence>
<dbReference type="GO" id="GO:0008843">
    <property type="term" value="F:endochitinase activity"/>
    <property type="evidence" value="ECO:0007669"/>
    <property type="project" value="UniProtKB-EC"/>
</dbReference>
<dbReference type="GO" id="GO:0005576">
    <property type="term" value="C:extracellular region"/>
    <property type="evidence" value="ECO:0007669"/>
    <property type="project" value="TreeGrafter"/>
</dbReference>
<evidence type="ECO:0000256" key="8">
    <source>
        <dbReference type="RuleBase" id="RU000489"/>
    </source>
</evidence>
<dbReference type="Pfam" id="PF00704">
    <property type="entry name" value="Glyco_hydro_18"/>
    <property type="match status" value="1"/>
</dbReference>
<comment type="catalytic activity">
    <reaction evidence="1">
        <text>Random endo-hydrolysis of N-acetyl-beta-D-glucosaminide (1-&gt;4)-beta-linkages in chitin and chitodextrins.</text>
        <dbReference type="EC" id="3.2.1.14"/>
    </reaction>
</comment>
<dbReference type="Gene3D" id="3.20.20.80">
    <property type="entry name" value="Glycosidases"/>
    <property type="match status" value="1"/>
</dbReference>
<keyword evidence="13" id="KW-1185">Reference proteome</keyword>
<evidence type="ECO:0000256" key="2">
    <source>
        <dbReference type="ARBA" id="ARBA00012729"/>
    </source>
</evidence>